<feature type="transmembrane region" description="Helical" evidence="1">
    <location>
        <begin position="21"/>
        <end position="39"/>
    </location>
</feature>
<accession>A0A2P4Q5W7</accession>
<keyword evidence="1" id="KW-0472">Membrane</keyword>
<name>A0A2P4Q5W7_RHIID</name>
<evidence type="ECO:0000256" key="1">
    <source>
        <dbReference type="SAM" id="Phobius"/>
    </source>
</evidence>
<keyword evidence="1" id="KW-0812">Transmembrane</keyword>
<dbReference type="EMBL" id="AUPC02000088">
    <property type="protein sequence ID" value="POG73041.1"/>
    <property type="molecule type" value="Genomic_DNA"/>
</dbReference>
<proteinExistence type="predicted"/>
<gene>
    <name evidence="2" type="ORF">GLOIN_2v1590118</name>
</gene>
<comment type="caution">
    <text evidence="2">The sequence shown here is derived from an EMBL/GenBank/DDBJ whole genome shotgun (WGS) entry which is preliminary data.</text>
</comment>
<dbReference type="AlphaFoldDB" id="A0A2P4Q5W7"/>
<reference evidence="2 3" key="2">
    <citation type="journal article" date="2018" name="New Phytol.">
        <title>High intraspecific genome diversity in the model arbuscular mycorrhizal symbiont Rhizophagus irregularis.</title>
        <authorList>
            <person name="Chen E.C.H."/>
            <person name="Morin E."/>
            <person name="Beaudet D."/>
            <person name="Noel J."/>
            <person name="Yildirir G."/>
            <person name="Ndikumana S."/>
            <person name="Charron P."/>
            <person name="St-Onge C."/>
            <person name="Giorgi J."/>
            <person name="Kruger M."/>
            <person name="Marton T."/>
            <person name="Ropars J."/>
            <person name="Grigoriev I.V."/>
            <person name="Hainaut M."/>
            <person name="Henrissat B."/>
            <person name="Roux C."/>
            <person name="Martin F."/>
            <person name="Corradi N."/>
        </authorList>
    </citation>
    <scope>NUCLEOTIDE SEQUENCE [LARGE SCALE GENOMIC DNA]</scope>
    <source>
        <strain evidence="2 3">DAOM 197198</strain>
    </source>
</reference>
<evidence type="ECO:0000313" key="3">
    <source>
        <dbReference type="Proteomes" id="UP000018888"/>
    </source>
</evidence>
<sequence>MSHNKYLMSSCLTHVSRTTHAFLALHALHSYLTLTPYTHTLHSHLYTHTSSFTHTFTPTPHHSLTITPLIMFLIINLFKILNDTKIFIFLTNITYTFKYSTRTFPIKTYRFKRSFFTRFKKIF</sequence>
<organism evidence="2 3">
    <name type="scientific">Rhizophagus irregularis (strain DAOM 181602 / DAOM 197198 / MUCL 43194)</name>
    <name type="common">Arbuscular mycorrhizal fungus</name>
    <name type="synonym">Glomus intraradices</name>
    <dbReference type="NCBI Taxonomy" id="747089"/>
    <lineage>
        <taxon>Eukaryota</taxon>
        <taxon>Fungi</taxon>
        <taxon>Fungi incertae sedis</taxon>
        <taxon>Mucoromycota</taxon>
        <taxon>Glomeromycotina</taxon>
        <taxon>Glomeromycetes</taxon>
        <taxon>Glomerales</taxon>
        <taxon>Glomeraceae</taxon>
        <taxon>Rhizophagus</taxon>
    </lineage>
</organism>
<dbReference type="Proteomes" id="UP000018888">
    <property type="component" value="Unassembled WGS sequence"/>
</dbReference>
<protein>
    <submittedName>
        <fullName evidence="2">Uncharacterized protein</fullName>
    </submittedName>
</protein>
<keyword evidence="1" id="KW-1133">Transmembrane helix</keyword>
<keyword evidence="3" id="KW-1185">Reference proteome</keyword>
<evidence type="ECO:0000313" key="2">
    <source>
        <dbReference type="EMBL" id="POG73041.1"/>
    </source>
</evidence>
<feature type="transmembrane region" description="Helical" evidence="1">
    <location>
        <begin position="59"/>
        <end position="78"/>
    </location>
</feature>
<reference evidence="2 3" key="1">
    <citation type="journal article" date="2013" name="Proc. Natl. Acad. Sci. U.S.A.">
        <title>Genome of an arbuscular mycorrhizal fungus provides insight into the oldest plant symbiosis.</title>
        <authorList>
            <person name="Tisserant E."/>
            <person name="Malbreil M."/>
            <person name="Kuo A."/>
            <person name="Kohler A."/>
            <person name="Symeonidi A."/>
            <person name="Balestrini R."/>
            <person name="Charron P."/>
            <person name="Duensing N."/>
            <person name="Frei Dit Frey N."/>
            <person name="Gianinazzi-Pearson V."/>
            <person name="Gilbert L.B."/>
            <person name="Handa Y."/>
            <person name="Herr J.R."/>
            <person name="Hijri M."/>
            <person name="Koul R."/>
            <person name="Kawaguchi M."/>
            <person name="Krajinski F."/>
            <person name="Lammers P.J."/>
            <person name="Masclaux F.G."/>
            <person name="Murat C."/>
            <person name="Morin E."/>
            <person name="Ndikumana S."/>
            <person name="Pagni M."/>
            <person name="Petitpierre D."/>
            <person name="Requena N."/>
            <person name="Rosikiewicz P."/>
            <person name="Riley R."/>
            <person name="Saito K."/>
            <person name="San Clemente H."/>
            <person name="Shapiro H."/>
            <person name="van Tuinen D."/>
            <person name="Becard G."/>
            <person name="Bonfante P."/>
            <person name="Paszkowski U."/>
            <person name="Shachar-Hill Y.Y."/>
            <person name="Tuskan G.A."/>
            <person name="Young P.W."/>
            <person name="Sanders I.R."/>
            <person name="Henrissat B."/>
            <person name="Rensing S.A."/>
            <person name="Grigoriev I.V."/>
            <person name="Corradi N."/>
            <person name="Roux C."/>
            <person name="Martin F."/>
        </authorList>
    </citation>
    <scope>NUCLEOTIDE SEQUENCE [LARGE SCALE GENOMIC DNA]</scope>
    <source>
        <strain evidence="2 3">DAOM 197198</strain>
    </source>
</reference>